<dbReference type="Proteomes" id="UP000247978">
    <property type="component" value="Unassembled WGS sequence"/>
</dbReference>
<dbReference type="Gene3D" id="2.40.50.100">
    <property type="match status" value="1"/>
</dbReference>
<evidence type="ECO:0000256" key="4">
    <source>
        <dbReference type="ARBA" id="ARBA00022832"/>
    </source>
</evidence>
<dbReference type="GO" id="GO:0009317">
    <property type="term" value="C:acetyl-CoA carboxylase complex"/>
    <property type="evidence" value="ECO:0007669"/>
    <property type="project" value="InterPro"/>
</dbReference>
<keyword evidence="7 8" id="KW-0092">Biotin</keyword>
<keyword evidence="5 8" id="KW-0443">Lipid metabolism</keyword>
<dbReference type="InterPro" id="IPR001882">
    <property type="entry name" value="Biotin_BS"/>
</dbReference>
<dbReference type="SUPFAM" id="SSF51230">
    <property type="entry name" value="Single hybrid motif"/>
    <property type="match status" value="1"/>
</dbReference>
<evidence type="ECO:0000256" key="9">
    <source>
        <dbReference type="SAM" id="MobiDB-lite"/>
    </source>
</evidence>
<evidence type="ECO:0000256" key="7">
    <source>
        <dbReference type="ARBA" id="ARBA00023267"/>
    </source>
</evidence>
<sequence length="157" mass="17710">MKINEIKELVDLIEKSKIDILKLEKGDFKLYYQKQDAKSLQLNDGEGTWELSSEETEEPISSIPKKEKNEEKDPAENDHQITAPIIGAFYSRANPEAKPFVQIGTKIKKGDTVCILEAMKLLNEISSDVNGEIVEVLVEDGQIIEYGQPLFTVRVSE</sequence>
<comment type="function">
    <text evidence="8">This protein is a component of the acetyl coenzyme A carboxylase complex; first, biotin carboxylase catalyzes the carboxylation of the carrier protein and then the transcarboxylase transfers the carboxyl group to form malonyl-CoA.</text>
</comment>
<organism evidence="11 12">
    <name type="scientific">Pseudogracilibacillus auburnensis</name>
    <dbReference type="NCBI Taxonomy" id="1494959"/>
    <lineage>
        <taxon>Bacteria</taxon>
        <taxon>Bacillati</taxon>
        <taxon>Bacillota</taxon>
        <taxon>Bacilli</taxon>
        <taxon>Bacillales</taxon>
        <taxon>Bacillaceae</taxon>
        <taxon>Pseudogracilibacillus</taxon>
    </lineage>
</organism>
<dbReference type="PRINTS" id="PR01071">
    <property type="entry name" value="ACOABIOTINCC"/>
</dbReference>
<evidence type="ECO:0000256" key="3">
    <source>
        <dbReference type="ARBA" id="ARBA00022516"/>
    </source>
</evidence>
<evidence type="ECO:0000313" key="11">
    <source>
        <dbReference type="EMBL" id="PXW83798.1"/>
    </source>
</evidence>
<dbReference type="GO" id="GO:0003989">
    <property type="term" value="F:acetyl-CoA carboxylase activity"/>
    <property type="evidence" value="ECO:0007669"/>
    <property type="project" value="InterPro"/>
</dbReference>
<evidence type="ECO:0000259" key="10">
    <source>
        <dbReference type="PROSITE" id="PS50968"/>
    </source>
</evidence>
<feature type="region of interest" description="Disordered" evidence="9">
    <location>
        <begin position="43"/>
        <end position="78"/>
    </location>
</feature>
<dbReference type="InterPro" id="IPR011053">
    <property type="entry name" value="Single_hybrid_motif"/>
</dbReference>
<gene>
    <name evidence="11" type="ORF">DFR56_11483</name>
</gene>
<comment type="caution">
    <text evidence="11">The sequence shown here is derived from an EMBL/GenBank/DDBJ whole genome shotgun (WGS) entry which is preliminary data.</text>
</comment>
<dbReference type="PANTHER" id="PTHR45266">
    <property type="entry name" value="OXALOACETATE DECARBOXYLASE ALPHA CHAIN"/>
    <property type="match status" value="1"/>
</dbReference>
<dbReference type="PANTHER" id="PTHR45266:SF3">
    <property type="entry name" value="OXALOACETATE DECARBOXYLASE ALPHA CHAIN"/>
    <property type="match status" value="1"/>
</dbReference>
<reference evidence="11 12" key="1">
    <citation type="submission" date="2018-05" db="EMBL/GenBank/DDBJ databases">
        <title>Genomic Encyclopedia of Type Strains, Phase IV (KMG-IV): sequencing the most valuable type-strain genomes for metagenomic binning, comparative biology and taxonomic classification.</title>
        <authorList>
            <person name="Goeker M."/>
        </authorList>
    </citation>
    <scope>NUCLEOTIDE SEQUENCE [LARGE SCALE GENOMIC DNA]</scope>
    <source>
        <strain evidence="11 12">DSM 28556</strain>
    </source>
</reference>
<name>A0A2V3VSW3_9BACI</name>
<feature type="compositionally biased region" description="Basic and acidic residues" evidence="9">
    <location>
        <begin position="64"/>
        <end position="78"/>
    </location>
</feature>
<dbReference type="RefSeq" id="WP_170124512.1">
    <property type="nucleotide sequence ID" value="NZ_JBHUHB010000001.1"/>
</dbReference>
<feature type="domain" description="Lipoyl-binding" evidence="10">
    <location>
        <begin position="78"/>
        <end position="154"/>
    </location>
</feature>
<dbReference type="GO" id="GO:0006633">
    <property type="term" value="P:fatty acid biosynthetic process"/>
    <property type="evidence" value="ECO:0007669"/>
    <property type="project" value="UniProtKB-UniPathway"/>
</dbReference>
<evidence type="ECO:0000256" key="6">
    <source>
        <dbReference type="ARBA" id="ARBA00023160"/>
    </source>
</evidence>
<keyword evidence="4 8" id="KW-0276">Fatty acid metabolism</keyword>
<dbReference type="Pfam" id="PF00364">
    <property type="entry name" value="Biotin_lipoyl"/>
    <property type="match status" value="1"/>
</dbReference>
<dbReference type="InterPro" id="IPR050709">
    <property type="entry name" value="Biotin_Carboxyl_Carrier/Decarb"/>
</dbReference>
<accession>A0A2V3VSW3</accession>
<evidence type="ECO:0000256" key="1">
    <source>
        <dbReference type="ARBA" id="ARBA00005194"/>
    </source>
</evidence>
<dbReference type="UniPathway" id="UPA00094"/>
<protein>
    <recommendedName>
        <fullName evidence="2 8">Biotin carboxyl carrier protein of acetyl-CoA carboxylase</fullName>
    </recommendedName>
</protein>
<keyword evidence="3 8" id="KW-0444">Lipid biosynthesis</keyword>
<dbReference type="InterPro" id="IPR001249">
    <property type="entry name" value="AcCoA_biotinCC"/>
</dbReference>
<proteinExistence type="predicted"/>
<dbReference type="PROSITE" id="PS00188">
    <property type="entry name" value="BIOTIN"/>
    <property type="match status" value="1"/>
</dbReference>
<evidence type="ECO:0000256" key="5">
    <source>
        <dbReference type="ARBA" id="ARBA00023098"/>
    </source>
</evidence>
<dbReference type="PROSITE" id="PS50968">
    <property type="entry name" value="BIOTINYL_LIPOYL"/>
    <property type="match status" value="1"/>
</dbReference>
<evidence type="ECO:0000256" key="2">
    <source>
        <dbReference type="ARBA" id="ARBA00017562"/>
    </source>
</evidence>
<comment type="pathway">
    <text evidence="1 8">Lipid metabolism; fatty acid biosynthesis.</text>
</comment>
<keyword evidence="12" id="KW-1185">Reference proteome</keyword>
<dbReference type="AlphaFoldDB" id="A0A2V3VSW3"/>
<evidence type="ECO:0000256" key="8">
    <source>
        <dbReference type="RuleBase" id="RU364072"/>
    </source>
</evidence>
<dbReference type="InterPro" id="IPR000089">
    <property type="entry name" value="Biotin_lipoyl"/>
</dbReference>
<dbReference type="NCBIfam" id="TIGR00531">
    <property type="entry name" value="BCCP"/>
    <property type="match status" value="1"/>
</dbReference>
<keyword evidence="6 8" id="KW-0275">Fatty acid biosynthesis</keyword>
<dbReference type="CDD" id="cd06850">
    <property type="entry name" value="biotinyl_domain"/>
    <property type="match status" value="1"/>
</dbReference>
<evidence type="ECO:0000313" key="12">
    <source>
        <dbReference type="Proteomes" id="UP000247978"/>
    </source>
</evidence>
<dbReference type="EMBL" id="QJJQ01000014">
    <property type="protein sequence ID" value="PXW83798.1"/>
    <property type="molecule type" value="Genomic_DNA"/>
</dbReference>